<evidence type="ECO:0000256" key="3">
    <source>
        <dbReference type="ARBA" id="ARBA00022729"/>
    </source>
</evidence>
<accession>A0A4Q9VLB8</accession>
<dbReference type="Gene3D" id="3.40.190.10">
    <property type="entry name" value="Periplasmic binding protein-like II"/>
    <property type="match status" value="1"/>
</dbReference>
<dbReference type="CDD" id="cd08494">
    <property type="entry name" value="PBP2_NikA_DppA_OppA_like_6"/>
    <property type="match status" value="1"/>
</dbReference>
<dbReference type="Gene3D" id="3.10.105.10">
    <property type="entry name" value="Dipeptide-binding Protein, Domain 3"/>
    <property type="match status" value="1"/>
</dbReference>
<sequence length="498" mass="53274">MRAIGIIAAAWAASVAVAGGAEPVPAPGAPARGDVVLCMSLEPPVLDPTAGAAQAIREVTYANIFEGLVGLDRHGRIVPRLAEGWDVAADGTVFTFHLRDGAIFHDGTPVTADDVRFSFERAVAPDSKNAQKWIFAPIAAIDTPDARTVKITLKQPSANFLYGLAWGDAVIVGRATAATNATKPIGTGPYRLDSWTRGDRLTLVATGAWWGGPTRIAKATFRFVNDPQAQVAGIKAGDCDVLTNLAAPEAADSLAADPKLAVVVGRTEGETIVAMNNARKPLDDVRVRRALAMGIDRDAVNLAVESGTGTPIGSHFSPNHPAYIDLTAINAHDPDKARALLDEAGVKGLKLTLKVPPPAYARRSAEIVAAQLAEIGVEVAILPVEFPQWLEQVFRGKDYDLTIISHTEPLDIGIYARPDYYFNYVNPGFQELMATIETTPDEAARDRLYISAQKMLAQDAVNIFLFILPKITVTRGGLTGMWTDWPLPANPLAELAWP</sequence>
<keyword evidence="7" id="KW-1185">Reference proteome</keyword>
<keyword evidence="3 4" id="KW-0732">Signal</keyword>
<protein>
    <submittedName>
        <fullName evidence="6">ABC transporter substrate-binding protein</fullName>
    </submittedName>
</protein>
<dbReference type="RefSeq" id="WP_131310276.1">
    <property type="nucleotide sequence ID" value="NZ_SJFN01000021.1"/>
</dbReference>
<feature type="domain" description="Solute-binding protein family 5" evidence="5">
    <location>
        <begin position="77"/>
        <end position="406"/>
    </location>
</feature>
<name>A0A4Q9VLB8_9HYPH</name>
<reference evidence="6 7" key="1">
    <citation type="submission" date="2019-02" db="EMBL/GenBank/DDBJ databases">
        <title>Siculibacillus lacustris gen. nov., sp. nov., a new rosette-forming bacterium isolated from a freshwater crater lake (Lake St. Ana, Romania).</title>
        <authorList>
            <person name="Felfoldi T."/>
            <person name="Marton Z."/>
            <person name="Szabo A."/>
            <person name="Mentes A."/>
            <person name="Boka K."/>
            <person name="Marialigeti K."/>
            <person name="Mathe I."/>
            <person name="Koncz M."/>
            <person name="Schumann P."/>
            <person name="Toth E."/>
        </authorList>
    </citation>
    <scope>NUCLEOTIDE SEQUENCE [LARGE SCALE GENOMIC DNA]</scope>
    <source>
        <strain evidence="6 7">SA-279</strain>
    </source>
</reference>
<evidence type="ECO:0000256" key="4">
    <source>
        <dbReference type="SAM" id="SignalP"/>
    </source>
</evidence>
<evidence type="ECO:0000313" key="7">
    <source>
        <dbReference type="Proteomes" id="UP000292781"/>
    </source>
</evidence>
<dbReference type="PANTHER" id="PTHR30290:SF38">
    <property type="entry name" value="D,D-DIPEPTIDE-BINDING PERIPLASMIC PROTEIN DDPA-RELATED"/>
    <property type="match status" value="1"/>
</dbReference>
<evidence type="ECO:0000313" key="6">
    <source>
        <dbReference type="EMBL" id="TBW36280.1"/>
    </source>
</evidence>
<dbReference type="OrthoDB" id="9803988at2"/>
<dbReference type="GO" id="GO:0043190">
    <property type="term" value="C:ATP-binding cassette (ABC) transporter complex"/>
    <property type="evidence" value="ECO:0007669"/>
    <property type="project" value="InterPro"/>
</dbReference>
<dbReference type="AlphaFoldDB" id="A0A4Q9VLB8"/>
<gene>
    <name evidence="6" type="ORF">EYW49_14335</name>
</gene>
<comment type="subcellular location">
    <subcellularLocation>
        <location evidence="1">Periplasm</location>
    </subcellularLocation>
</comment>
<dbReference type="InterPro" id="IPR030678">
    <property type="entry name" value="Peptide/Ni-bd"/>
</dbReference>
<dbReference type="EMBL" id="SJFN01000021">
    <property type="protein sequence ID" value="TBW36280.1"/>
    <property type="molecule type" value="Genomic_DNA"/>
</dbReference>
<dbReference type="SUPFAM" id="SSF53850">
    <property type="entry name" value="Periplasmic binding protein-like II"/>
    <property type="match status" value="1"/>
</dbReference>
<dbReference type="GO" id="GO:0015833">
    <property type="term" value="P:peptide transport"/>
    <property type="evidence" value="ECO:0007669"/>
    <property type="project" value="TreeGrafter"/>
</dbReference>
<feature type="signal peptide" evidence="4">
    <location>
        <begin position="1"/>
        <end position="18"/>
    </location>
</feature>
<dbReference type="GO" id="GO:1904680">
    <property type="term" value="F:peptide transmembrane transporter activity"/>
    <property type="evidence" value="ECO:0007669"/>
    <property type="project" value="TreeGrafter"/>
</dbReference>
<dbReference type="InterPro" id="IPR039424">
    <property type="entry name" value="SBP_5"/>
</dbReference>
<evidence type="ECO:0000256" key="1">
    <source>
        <dbReference type="ARBA" id="ARBA00004418"/>
    </source>
</evidence>
<comment type="similarity">
    <text evidence="2">Belongs to the bacterial solute-binding protein 5 family.</text>
</comment>
<evidence type="ECO:0000256" key="2">
    <source>
        <dbReference type="ARBA" id="ARBA00005695"/>
    </source>
</evidence>
<proteinExistence type="inferred from homology"/>
<dbReference type="GO" id="GO:0030288">
    <property type="term" value="C:outer membrane-bounded periplasmic space"/>
    <property type="evidence" value="ECO:0007669"/>
    <property type="project" value="UniProtKB-ARBA"/>
</dbReference>
<comment type="caution">
    <text evidence="6">The sequence shown here is derived from an EMBL/GenBank/DDBJ whole genome shotgun (WGS) entry which is preliminary data.</text>
</comment>
<feature type="chain" id="PRO_5020366206" evidence="4">
    <location>
        <begin position="19"/>
        <end position="498"/>
    </location>
</feature>
<dbReference type="InterPro" id="IPR000914">
    <property type="entry name" value="SBP_5_dom"/>
</dbReference>
<evidence type="ECO:0000259" key="5">
    <source>
        <dbReference type="Pfam" id="PF00496"/>
    </source>
</evidence>
<dbReference type="Pfam" id="PF00496">
    <property type="entry name" value="SBP_bac_5"/>
    <property type="match status" value="1"/>
</dbReference>
<dbReference type="Proteomes" id="UP000292781">
    <property type="component" value="Unassembled WGS sequence"/>
</dbReference>
<organism evidence="6 7">
    <name type="scientific">Siculibacillus lacustris</name>
    <dbReference type="NCBI Taxonomy" id="1549641"/>
    <lineage>
        <taxon>Bacteria</taxon>
        <taxon>Pseudomonadati</taxon>
        <taxon>Pseudomonadota</taxon>
        <taxon>Alphaproteobacteria</taxon>
        <taxon>Hyphomicrobiales</taxon>
        <taxon>Ancalomicrobiaceae</taxon>
        <taxon>Siculibacillus</taxon>
    </lineage>
</organism>
<dbReference type="PIRSF" id="PIRSF002741">
    <property type="entry name" value="MppA"/>
    <property type="match status" value="1"/>
</dbReference>
<dbReference type="PANTHER" id="PTHR30290">
    <property type="entry name" value="PERIPLASMIC BINDING COMPONENT OF ABC TRANSPORTER"/>
    <property type="match status" value="1"/>
</dbReference>